<dbReference type="InterPro" id="IPR050090">
    <property type="entry name" value="Tyrosine_recombinase_XerCD"/>
</dbReference>
<evidence type="ECO:0000259" key="11">
    <source>
        <dbReference type="PROSITE" id="PS51900"/>
    </source>
</evidence>
<evidence type="ECO:0000313" key="12">
    <source>
        <dbReference type="EMBL" id="OGF13583.1"/>
    </source>
</evidence>
<dbReference type="HAMAP" id="MF_01808">
    <property type="entry name" value="Recomb_XerC_XerD"/>
    <property type="match status" value="1"/>
</dbReference>
<dbReference type="InterPro" id="IPR013762">
    <property type="entry name" value="Integrase-like_cat_sf"/>
</dbReference>
<feature type="active site" evidence="9">
    <location>
        <position position="232"/>
    </location>
</feature>
<keyword evidence="3 9" id="KW-0132">Cell division</keyword>
<evidence type="ECO:0000259" key="10">
    <source>
        <dbReference type="PROSITE" id="PS51898"/>
    </source>
</evidence>
<evidence type="ECO:0000256" key="4">
    <source>
        <dbReference type="ARBA" id="ARBA00022829"/>
    </source>
</evidence>
<accession>A0A1F5RHG3</accession>
<dbReference type="InterPro" id="IPR002104">
    <property type="entry name" value="Integrase_catalytic"/>
</dbReference>
<evidence type="ECO:0000256" key="7">
    <source>
        <dbReference type="ARBA" id="ARBA00023172"/>
    </source>
</evidence>
<dbReference type="NCBIfam" id="NF040815">
    <property type="entry name" value="recomb_XerA_Arch"/>
    <property type="match status" value="1"/>
</dbReference>
<feature type="active site" evidence="9">
    <location>
        <position position="255"/>
    </location>
</feature>
<dbReference type="GO" id="GO:0003677">
    <property type="term" value="F:DNA binding"/>
    <property type="evidence" value="ECO:0007669"/>
    <property type="project" value="UniProtKB-UniRule"/>
</dbReference>
<dbReference type="GO" id="GO:0006313">
    <property type="term" value="P:DNA transposition"/>
    <property type="evidence" value="ECO:0007669"/>
    <property type="project" value="UniProtKB-UniRule"/>
</dbReference>
<proteinExistence type="inferred from homology"/>
<evidence type="ECO:0000256" key="8">
    <source>
        <dbReference type="ARBA" id="ARBA00023306"/>
    </source>
</evidence>
<dbReference type="Pfam" id="PF02899">
    <property type="entry name" value="Phage_int_SAM_1"/>
    <property type="match status" value="1"/>
</dbReference>
<dbReference type="Pfam" id="PF00589">
    <property type="entry name" value="Phage_integrase"/>
    <property type="match status" value="1"/>
</dbReference>
<dbReference type="PANTHER" id="PTHR30349">
    <property type="entry name" value="PHAGE INTEGRASE-RELATED"/>
    <property type="match status" value="1"/>
</dbReference>
<dbReference type="InterPro" id="IPR023009">
    <property type="entry name" value="Tyrosine_recombinase_XerC/XerD"/>
</dbReference>
<dbReference type="InterPro" id="IPR044068">
    <property type="entry name" value="CB"/>
</dbReference>
<keyword evidence="4 9" id="KW-0159">Chromosome partition</keyword>
<evidence type="ECO:0000313" key="13">
    <source>
        <dbReference type="Proteomes" id="UP000177230"/>
    </source>
</evidence>
<dbReference type="CDD" id="cd00798">
    <property type="entry name" value="INT_XerDC_C"/>
    <property type="match status" value="1"/>
</dbReference>
<comment type="subunit">
    <text evidence="9">Forms a cyclic heterotetrameric complex composed of two molecules of XerC and two molecules of XerD.</text>
</comment>
<comment type="similarity">
    <text evidence="9">Belongs to the 'phage' integrase family. XerC subfamily.</text>
</comment>
<evidence type="ECO:0000256" key="2">
    <source>
        <dbReference type="ARBA" id="ARBA00022490"/>
    </source>
</evidence>
<dbReference type="InterPro" id="IPR010998">
    <property type="entry name" value="Integrase_recombinase_N"/>
</dbReference>
<dbReference type="PANTHER" id="PTHR30349:SF77">
    <property type="entry name" value="TYROSINE RECOMBINASE XERC"/>
    <property type="match status" value="1"/>
</dbReference>
<name>A0A1F5RHG3_9BACT</name>
<evidence type="ECO:0000256" key="3">
    <source>
        <dbReference type="ARBA" id="ARBA00022618"/>
    </source>
</evidence>
<feature type="active site" description="O-(3'-phospho-DNA)-tyrosine intermediate" evidence="9">
    <location>
        <position position="264"/>
    </location>
</feature>
<dbReference type="GO" id="GO:0009037">
    <property type="term" value="F:tyrosine-based site-specific recombinase activity"/>
    <property type="evidence" value="ECO:0007669"/>
    <property type="project" value="UniProtKB-UniRule"/>
</dbReference>
<gene>
    <name evidence="9" type="primary">xerC</name>
    <name evidence="12" type="ORF">A2024_07205</name>
</gene>
<protein>
    <recommendedName>
        <fullName evidence="9">Tyrosine recombinase XerC</fullName>
    </recommendedName>
</protein>
<feature type="active site" evidence="9">
    <location>
        <position position="229"/>
    </location>
</feature>
<feature type="active site" evidence="9">
    <location>
        <position position="165"/>
    </location>
</feature>
<dbReference type="AlphaFoldDB" id="A0A1F5RHG3"/>
<dbReference type="PROSITE" id="PS51900">
    <property type="entry name" value="CB"/>
    <property type="match status" value="1"/>
</dbReference>
<evidence type="ECO:0000256" key="6">
    <source>
        <dbReference type="ARBA" id="ARBA00023125"/>
    </source>
</evidence>
<dbReference type="Gene3D" id="1.10.443.10">
    <property type="entry name" value="Intergrase catalytic core"/>
    <property type="match status" value="1"/>
</dbReference>
<comment type="caution">
    <text evidence="12">The sequence shown here is derived from an EMBL/GenBank/DDBJ whole genome shotgun (WGS) entry which is preliminary data.</text>
</comment>
<evidence type="ECO:0000256" key="1">
    <source>
        <dbReference type="ARBA" id="ARBA00004496"/>
    </source>
</evidence>
<dbReference type="Gene3D" id="1.10.150.130">
    <property type="match status" value="1"/>
</dbReference>
<reference evidence="12 13" key="1">
    <citation type="journal article" date="2016" name="Nat. Commun.">
        <title>Thousands of microbial genomes shed light on interconnected biogeochemical processes in an aquifer system.</title>
        <authorList>
            <person name="Anantharaman K."/>
            <person name="Brown C.T."/>
            <person name="Hug L.A."/>
            <person name="Sharon I."/>
            <person name="Castelle C.J."/>
            <person name="Probst A.J."/>
            <person name="Thomas B.C."/>
            <person name="Singh A."/>
            <person name="Wilkins M.J."/>
            <person name="Karaoz U."/>
            <person name="Brodie E.L."/>
            <person name="Williams K.H."/>
            <person name="Hubbard S.S."/>
            <person name="Banfield J.F."/>
        </authorList>
    </citation>
    <scope>NUCLEOTIDE SEQUENCE [LARGE SCALE GENOMIC DNA]</scope>
</reference>
<comment type="subcellular location">
    <subcellularLocation>
        <location evidence="1 9">Cytoplasm</location>
    </subcellularLocation>
</comment>
<dbReference type="GO" id="GO:0007059">
    <property type="term" value="P:chromosome segregation"/>
    <property type="evidence" value="ECO:0007669"/>
    <property type="project" value="UniProtKB-UniRule"/>
</dbReference>
<dbReference type="GO" id="GO:0005737">
    <property type="term" value="C:cytoplasm"/>
    <property type="evidence" value="ECO:0007669"/>
    <property type="project" value="UniProtKB-SubCell"/>
</dbReference>
<dbReference type="EMBL" id="MFFM01000015">
    <property type="protein sequence ID" value="OGF13583.1"/>
    <property type="molecule type" value="Genomic_DNA"/>
</dbReference>
<dbReference type="NCBIfam" id="NF001399">
    <property type="entry name" value="PRK00283.1"/>
    <property type="match status" value="1"/>
</dbReference>
<keyword evidence="7 9" id="KW-0233">DNA recombination</keyword>
<evidence type="ECO:0000256" key="9">
    <source>
        <dbReference type="HAMAP-Rule" id="MF_01808"/>
    </source>
</evidence>
<evidence type="ECO:0000256" key="5">
    <source>
        <dbReference type="ARBA" id="ARBA00022908"/>
    </source>
</evidence>
<keyword evidence="5 9" id="KW-0229">DNA integration</keyword>
<dbReference type="InterPro" id="IPR004107">
    <property type="entry name" value="Integrase_SAM-like_N"/>
</dbReference>
<keyword evidence="8 9" id="KW-0131">Cell cycle</keyword>
<feature type="domain" description="Core-binding (CB)" evidence="11">
    <location>
        <begin position="1"/>
        <end position="80"/>
    </location>
</feature>
<dbReference type="Proteomes" id="UP000177230">
    <property type="component" value="Unassembled WGS sequence"/>
</dbReference>
<keyword evidence="2 9" id="KW-0963">Cytoplasm</keyword>
<sequence length="289" mass="32846">MPINKFITYIKVQRNLADNTCQAYQRDLRQFFDHLKYDDLTKIDRNIIRNYLGILQRQGLDKRSAARKLSTIKAFFKYCARENIVSVNPALGLRSPKLDKKLPSFLSEQQAEEAVQSNQEKPEDTVRNNAIMELLYGSGLRSSELLGLKAGDLDLSGGQVKVMGKGSKQRIVPLTRESISALKKYIAGRENQEIVFRGARGMALNRRQLQRIVQTRIRSANYGGKASPHVLRHSFATHLLDRGADLKAVKELLGHANLSTTQIYTHITTDRLKKVYQQAHPRADDEEQE</sequence>
<organism evidence="12 13">
    <name type="scientific">Candidatus Edwardsbacteria bacterium GWF2_54_11</name>
    <dbReference type="NCBI Taxonomy" id="1817851"/>
    <lineage>
        <taxon>Bacteria</taxon>
        <taxon>Candidatus Edwardsiibacteriota</taxon>
    </lineage>
</organism>
<dbReference type="SUPFAM" id="SSF56349">
    <property type="entry name" value="DNA breaking-rejoining enzymes"/>
    <property type="match status" value="1"/>
</dbReference>
<feature type="domain" description="Tyr recombinase" evidence="10">
    <location>
        <begin position="101"/>
        <end position="277"/>
    </location>
</feature>
<dbReference type="PROSITE" id="PS51898">
    <property type="entry name" value="TYR_RECOMBINASE"/>
    <property type="match status" value="1"/>
</dbReference>
<dbReference type="GO" id="GO:0051301">
    <property type="term" value="P:cell division"/>
    <property type="evidence" value="ECO:0007669"/>
    <property type="project" value="UniProtKB-KW"/>
</dbReference>
<keyword evidence="6 9" id="KW-0238">DNA-binding</keyword>
<comment type="function">
    <text evidence="9">Site-specific tyrosine recombinase, which acts by catalyzing the cutting and rejoining of the recombining DNA molecules. The XerC-XerD complex is essential to convert dimers of the bacterial chromosome into monomers to permit their segregation at cell division. It also contributes to the segregational stability of plasmids.</text>
</comment>
<dbReference type="InterPro" id="IPR011010">
    <property type="entry name" value="DNA_brk_join_enz"/>
</dbReference>
<feature type="active site" evidence="9">
    <location>
        <position position="141"/>
    </location>
</feature>